<comment type="caution">
    <text evidence="3">The sequence shown here is derived from an EMBL/GenBank/DDBJ whole genome shotgun (WGS) entry which is preliminary data.</text>
</comment>
<proteinExistence type="predicted"/>
<sequence length="157" mass="17392">MNFQRRQSSDSEPISFSIGGGSVETSCEGFCVIRVTMALFDIKLYHKGHFGYVDGVMRYVGGEVLLIEDNDSDFWCVFVAEASKPTKKSTTRPKAISASQPTNTSQKLTAKPSWKPSSSQPVGSRLRFCVRHVGDPHVSPNKLRQMAKLPPRAWGNL</sequence>
<dbReference type="Proteomes" id="UP001341840">
    <property type="component" value="Unassembled WGS sequence"/>
</dbReference>
<gene>
    <name evidence="3" type="ORF">PIB30_078823</name>
</gene>
<dbReference type="EMBL" id="JASCZI010061515">
    <property type="protein sequence ID" value="MED6138896.1"/>
    <property type="molecule type" value="Genomic_DNA"/>
</dbReference>
<reference evidence="3 4" key="1">
    <citation type="journal article" date="2023" name="Plants (Basel)">
        <title>Bridging the Gap: Combining Genomics and Transcriptomics Approaches to Understand Stylosanthes scabra, an Orphan Legume from the Brazilian Caatinga.</title>
        <authorList>
            <person name="Ferreira-Neto J.R.C."/>
            <person name="da Silva M.D."/>
            <person name="Binneck E."/>
            <person name="de Melo N.F."/>
            <person name="da Silva R.H."/>
            <person name="de Melo A.L.T.M."/>
            <person name="Pandolfi V."/>
            <person name="Bustamante F.O."/>
            <person name="Brasileiro-Vidal A.C."/>
            <person name="Benko-Iseppon A.M."/>
        </authorList>
    </citation>
    <scope>NUCLEOTIDE SEQUENCE [LARGE SCALE GENOMIC DNA]</scope>
    <source>
        <tissue evidence="3">Leaves</tissue>
    </source>
</reference>
<dbReference type="InterPro" id="IPR058594">
    <property type="entry name" value="PB1-like_dom_pln"/>
</dbReference>
<keyword evidence="4" id="KW-1185">Reference proteome</keyword>
<dbReference type="Pfam" id="PF26130">
    <property type="entry name" value="PB1-like"/>
    <property type="match status" value="1"/>
</dbReference>
<evidence type="ECO:0000259" key="2">
    <source>
        <dbReference type="Pfam" id="PF26130"/>
    </source>
</evidence>
<name>A0ABU6SS66_9FABA</name>
<feature type="region of interest" description="Disordered" evidence="1">
    <location>
        <begin position="85"/>
        <end position="122"/>
    </location>
</feature>
<evidence type="ECO:0000313" key="3">
    <source>
        <dbReference type="EMBL" id="MED6138896.1"/>
    </source>
</evidence>
<organism evidence="3 4">
    <name type="scientific">Stylosanthes scabra</name>
    <dbReference type="NCBI Taxonomy" id="79078"/>
    <lineage>
        <taxon>Eukaryota</taxon>
        <taxon>Viridiplantae</taxon>
        <taxon>Streptophyta</taxon>
        <taxon>Embryophyta</taxon>
        <taxon>Tracheophyta</taxon>
        <taxon>Spermatophyta</taxon>
        <taxon>Magnoliopsida</taxon>
        <taxon>eudicotyledons</taxon>
        <taxon>Gunneridae</taxon>
        <taxon>Pentapetalae</taxon>
        <taxon>rosids</taxon>
        <taxon>fabids</taxon>
        <taxon>Fabales</taxon>
        <taxon>Fabaceae</taxon>
        <taxon>Papilionoideae</taxon>
        <taxon>50 kb inversion clade</taxon>
        <taxon>dalbergioids sensu lato</taxon>
        <taxon>Dalbergieae</taxon>
        <taxon>Pterocarpus clade</taxon>
        <taxon>Stylosanthes</taxon>
    </lineage>
</organism>
<feature type="domain" description="PB1-like" evidence="2">
    <location>
        <begin position="40"/>
        <end position="81"/>
    </location>
</feature>
<accession>A0ABU6SS66</accession>
<protein>
    <recommendedName>
        <fullName evidence="2">PB1-like domain-containing protein</fullName>
    </recommendedName>
</protein>
<evidence type="ECO:0000256" key="1">
    <source>
        <dbReference type="SAM" id="MobiDB-lite"/>
    </source>
</evidence>
<feature type="compositionally biased region" description="Polar residues" evidence="1">
    <location>
        <begin position="97"/>
        <end position="108"/>
    </location>
</feature>
<evidence type="ECO:0000313" key="4">
    <source>
        <dbReference type="Proteomes" id="UP001341840"/>
    </source>
</evidence>